<accession>A0A1M7L730</accession>
<evidence type="ECO:0008006" key="3">
    <source>
        <dbReference type="Google" id="ProtNLM"/>
    </source>
</evidence>
<evidence type="ECO:0000313" key="1">
    <source>
        <dbReference type="EMBL" id="SHM73698.1"/>
    </source>
</evidence>
<dbReference type="EMBL" id="FRBL01000010">
    <property type="protein sequence ID" value="SHM73698.1"/>
    <property type="molecule type" value="Genomic_DNA"/>
</dbReference>
<dbReference type="Proteomes" id="UP000184420">
    <property type="component" value="Unassembled WGS sequence"/>
</dbReference>
<dbReference type="InterPro" id="IPR015943">
    <property type="entry name" value="WD40/YVTN_repeat-like_dom_sf"/>
</dbReference>
<dbReference type="STRING" id="1419482.SAMN05444266_110167"/>
<name>A0A1M7L730_9BACT</name>
<gene>
    <name evidence="1" type="ORF">SAMN05444266_110167</name>
</gene>
<dbReference type="SUPFAM" id="SSF50998">
    <property type="entry name" value="Quinoprotein alcohol dehydrogenase-like"/>
    <property type="match status" value="1"/>
</dbReference>
<keyword evidence="2" id="KW-1185">Reference proteome</keyword>
<protein>
    <recommendedName>
        <fullName evidence="3">PQQ-like domain-containing protein</fullName>
    </recommendedName>
</protein>
<organism evidence="1 2">
    <name type="scientific">Chitinophaga jiangningensis</name>
    <dbReference type="NCBI Taxonomy" id="1419482"/>
    <lineage>
        <taxon>Bacteria</taxon>
        <taxon>Pseudomonadati</taxon>
        <taxon>Bacteroidota</taxon>
        <taxon>Chitinophagia</taxon>
        <taxon>Chitinophagales</taxon>
        <taxon>Chitinophagaceae</taxon>
        <taxon>Chitinophaga</taxon>
    </lineage>
</organism>
<dbReference type="Gene3D" id="2.130.10.10">
    <property type="entry name" value="YVTN repeat-like/Quinoprotein amine dehydrogenase"/>
    <property type="match status" value="1"/>
</dbReference>
<dbReference type="AlphaFoldDB" id="A0A1M7L730"/>
<sequence>MNYELLKKIDNIKSAQVYSKEVVGLTSEGNQFIRVNGADSVHVSKLEGGEELGDYRLLEATPNSMLVYDKYGVHRLDGDLNIIATYPPLTSLYLYKVVTGPFLYGSTWIGEKPGLICYNFEQGEKVWAIETSKLYDVYAINDFCYLWKKDELIIECYEGMTGELRWSKRYIDNSRAAKSDYKALFTDSSIILRFDSNDGSGAIALDLRTGEEIYQLTNYQPLLVQHNIVYGLKYGTEGDKVILLIIDGENRQVVIDINEIVDRHFKYMISGINVTSSHFYFWSIFDAKTIAVNAVSKDVDWEHGMESSGTLTGLVVGNDGDFIMEVSDVGEVFIWERT</sequence>
<reference evidence="1 2" key="1">
    <citation type="submission" date="2016-11" db="EMBL/GenBank/DDBJ databases">
        <authorList>
            <person name="Jaros S."/>
            <person name="Januszkiewicz K."/>
            <person name="Wedrychowicz H."/>
        </authorList>
    </citation>
    <scope>NUCLEOTIDE SEQUENCE [LARGE SCALE GENOMIC DNA]</scope>
    <source>
        <strain evidence="1 2">DSM 27406</strain>
    </source>
</reference>
<dbReference type="RefSeq" id="WP_073086360.1">
    <property type="nucleotide sequence ID" value="NZ_FRBL01000010.1"/>
</dbReference>
<evidence type="ECO:0000313" key="2">
    <source>
        <dbReference type="Proteomes" id="UP000184420"/>
    </source>
</evidence>
<dbReference type="InterPro" id="IPR011047">
    <property type="entry name" value="Quinoprotein_ADH-like_sf"/>
</dbReference>
<proteinExistence type="predicted"/>